<sequence>MGEREADNSPLAQKVENVGRNTLVGVSEIGYCASLIWESLYWAFMGKAMGQPVRLQSVFAQMMETGIRAIPIVAMLGVTVGMMLAIQGIYTMRIFGAESHVTIGIAFSVVREFAPLITGILVAGRSGSALAARIGIMNINQEVDALSVMGINPVRFLVAPALLAMVIMVPCLTFFADVIGLLGAGLYVSLDLGISLAAYWDQVFEWLSVDDVMHGLGKSVLFAILIAVIGVANGAGVRGGAEGVGKVTTRAVVQSISAIVLTDMLFAFMVTR</sequence>
<name>A0A1C3RJD1_9PROT</name>
<dbReference type="OrthoDB" id="9805022at2"/>
<protein>
    <submittedName>
        <fullName evidence="3">ABC-type transport system involved in resistance to organic solvents, permease component</fullName>
    </submittedName>
</protein>
<feature type="transmembrane region" description="Helical" evidence="2">
    <location>
        <begin position="220"/>
        <end position="239"/>
    </location>
</feature>
<organism evidence="3 4">
    <name type="scientific">Candidatus Terasakiella magnetica</name>
    <dbReference type="NCBI Taxonomy" id="1867952"/>
    <lineage>
        <taxon>Bacteria</taxon>
        <taxon>Pseudomonadati</taxon>
        <taxon>Pseudomonadota</taxon>
        <taxon>Alphaproteobacteria</taxon>
        <taxon>Rhodospirillales</taxon>
        <taxon>Terasakiellaceae</taxon>
        <taxon>Terasakiella</taxon>
    </lineage>
</organism>
<keyword evidence="2" id="KW-0472">Membrane</keyword>
<dbReference type="STRING" id="1867952.MTBPR1_50105"/>
<gene>
    <name evidence="3" type="ORF">MTBPR1_50105</name>
</gene>
<feature type="transmembrane region" description="Helical" evidence="2">
    <location>
        <begin position="251"/>
        <end position="270"/>
    </location>
</feature>
<comment type="function">
    <text evidence="1">Could be part of an ABC transporter complex.</text>
</comment>
<dbReference type="EMBL" id="FLYE01000044">
    <property type="protein sequence ID" value="SCA57349.1"/>
    <property type="molecule type" value="Genomic_DNA"/>
</dbReference>
<comment type="similarity">
    <text evidence="2">Belongs to the MlaE permease family.</text>
</comment>
<keyword evidence="2" id="KW-1133">Transmembrane helix</keyword>
<dbReference type="Proteomes" id="UP000231658">
    <property type="component" value="Unassembled WGS sequence"/>
</dbReference>
<evidence type="ECO:0000313" key="4">
    <source>
        <dbReference type="Proteomes" id="UP000231658"/>
    </source>
</evidence>
<dbReference type="Pfam" id="PF02405">
    <property type="entry name" value="MlaE"/>
    <property type="match status" value="1"/>
</dbReference>
<keyword evidence="4" id="KW-1185">Reference proteome</keyword>
<dbReference type="RefSeq" id="WP_069189387.1">
    <property type="nucleotide sequence ID" value="NZ_FLYE01000044.1"/>
</dbReference>
<reference evidence="3 4" key="1">
    <citation type="submission" date="2016-07" db="EMBL/GenBank/DDBJ databases">
        <authorList>
            <person name="Lefevre C.T."/>
        </authorList>
    </citation>
    <scope>NUCLEOTIDE SEQUENCE [LARGE SCALE GENOMIC DNA]</scope>
    <source>
        <strain evidence="3">PR1</strain>
    </source>
</reference>
<keyword evidence="2" id="KW-0812">Transmembrane</keyword>
<dbReference type="NCBIfam" id="TIGR00056">
    <property type="entry name" value="MlaE family lipid ABC transporter permease subunit"/>
    <property type="match status" value="1"/>
</dbReference>
<keyword evidence="2" id="KW-1003">Cell membrane</keyword>
<dbReference type="InterPro" id="IPR030802">
    <property type="entry name" value="Permease_MalE"/>
</dbReference>
<accession>A0A1C3RJD1</accession>
<evidence type="ECO:0000256" key="1">
    <source>
        <dbReference type="ARBA" id="ARBA00003787"/>
    </source>
</evidence>
<evidence type="ECO:0000313" key="3">
    <source>
        <dbReference type="EMBL" id="SCA57349.1"/>
    </source>
</evidence>
<proteinExistence type="inferred from homology"/>
<comment type="subcellular location">
    <subcellularLocation>
        <location evidence="2">Cell inner membrane</location>
        <topology evidence="2">Multi-pass membrane protein</topology>
    </subcellularLocation>
</comment>
<feature type="transmembrane region" description="Helical" evidence="2">
    <location>
        <begin position="156"/>
        <end position="175"/>
    </location>
</feature>
<evidence type="ECO:0000256" key="2">
    <source>
        <dbReference type="RuleBase" id="RU362044"/>
    </source>
</evidence>
<dbReference type="GO" id="GO:0043190">
    <property type="term" value="C:ATP-binding cassette (ABC) transporter complex"/>
    <property type="evidence" value="ECO:0007669"/>
    <property type="project" value="InterPro"/>
</dbReference>
<dbReference type="InterPro" id="IPR003453">
    <property type="entry name" value="ABC_MlaE_roteobac"/>
</dbReference>
<dbReference type="GO" id="GO:0005548">
    <property type="term" value="F:phospholipid transporter activity"/>
    <property type="evidence" value="ECO:0007669"/>
    <property type="project" value="TreeGrafter"/>
</dbReference>
<feature type="transmembrane region" description="Helical" evidence="2">
    <location>
        <begin position="181"/>
        <end position="200"/>
    </location>
</feature>
<feature type="transmembrane region" description="Helical" evidence="2">
    <location>
        <begin position="23"/>
        <end position="44"/>
    </location>
</feature>
<feature type="transmembrane region" description="Helical" evidence="2">
    <location>
        <begin position="65"/>
        <end position="90"/>
    </location>
</feature>
<feature type="transmembrane region" description="Helical" evidence="2">
    <location>
        <begin position="102"/>
        <end position="123"/>
    </location>
</feature>
<dbReference type="AlphaFoldDB" id="A0A1C3RJD1"/>
<dbReference type="PANTHER" id="PTHR30188">
    <property type="entry name" value="ABC TRANSPORTER PERMEASE PROTEIN-RELATED"/>
    <property type="match status" value="1"/>
</dbReference>
<keyword evidence="2" id="KW-0997">Cell inner membrane</keyword>